<organism evidence="1 2">
    <name type="scientific">Actinomyces weissii</name>
    <dbReference type="NCBI Taxonomy" id="675090"/>
    <lineage>
        <taxon>Bacteria</taxon>
        <taxon>Bacillati</taxon>
        <taxon>Actinomycetota</taxon>
        <taxon>Actinomycetes</taxon>
        <taxon>Actinomycetales</taxon>
        <taxon>Actinomycetaceae</taxon>
        <taxon>Actinomyces</taxon>
    </lineage>
</organism>
<sequence>MGRKEKLAKLQEKRDRLNAQIKAYWARQSVKARTRELIQLGVMIHSHLDLPLDEQTRTALSDALAERFEDGSTLETRLRDHLQRSD</sequence>
<reference evidence="1 2" key="1">
    <citation type="submission" date="2020-12" db="EMBL/GenBank/DDBJ databases">
        <authorList>
            <person name="Zhou J."/>
        </authorList>
    </citation>
    <scope>NUCLEOTIDE SEQUENCE [LARGE SCALE GENOMIC DNA]</scope>
    <source>
        <strain evidence="1 2">CCUG 61299</strain>
    </source>
</reference>
<gene>
    <name evidence="1" type="ORF">JG540_09940</name>
</gene>
<dbReference type="RefSeq" id="WP_200275754.1">
    <property type="nucleotide sequence ID" value="NZ_CP066802.1"/>
</dbReference>
<keyword evidence="2" id="KW-1185">Reference proteome</keyword>
<evidence type="ECO:0000313" key="1">
    <source>
        <dbReference type="EMBL" id="QQM67297.1"/>
    </source>
</evidence>
<dbReference type="Proteomes" id="UP000595895">
    <property type="component" value="Chromosome"/>
</dbReference>
<dbReference type="KEGG" id="awe:JG540_09940"/>
<proteinExistence type="predicted"/>
<evidence type="ECO:0000313" key="2">
    <source>
        <dbReference type="Proteomes" id="UP000595895"/>
    </source>
</evidence>
<accession>A0A7T7M9E6</accession>
<dbReference type="AlphaFoldDB" id="A0A7T7M9E6"/>
<dbReference type="EMBL" id="CP066802">
    <property type="protein sequence ID" value="QQM67297.1"/>
    <property type="molecule type" value="Genomic_DNA"/>
</dbReference>
<protein>
    <submittedName>
        <fullName evidence="1">Uncharacterized protein</fullName>
    </submittedName>
</protein>
<name>A0A7T7M9E6_9ACTO</name>